<keyword evidence="6 12" id="KW-0408">Iron</keyword>
<feature type="binding site" evidence="12">
    <location>
        <position position="53"/>
    </location>
    <ligand>
        <name>[4Fe-4S] cluster</name>
        <dbReference type="ChEBI" id="CHEBI:49883"/>
    </ligand>
</feature>
<evidence type="ECO:0000256" key="8">
    <source>
        <dbReference type="ARBA" id="ARBA00023015"/>
    </source>
</evidence>
<evidence type="ECO:0000313" key="14">
    <source>
        <dbReference type="EMBL" id="GAA2154948.1"/>
    </source>
</evidence>
<reference evidence="14 15" key="1">
    <citation type="journal article" date="2019" name="Int. J. Syst. Evol. Microbiol.">
        <title>The Global Catalogue of Microorganisms (GCM) 10K type strain sequencing project: providing services to taxonomists for standard genome sequencing and annotation.</title>
        <authorList>
            <consortium name="The Broad Institute Genomics Platform"/>
            <consortium name="The Broad Institute Genome Sequencing Center for Infectious Disease"/>
            <person name="Wu L."/>
            <person name="Ma J."/>
        </authorList>
    </citation>
    <scope>NUCLEOTIDE SEQUENCE [LARGE SCALE GENOMIC DNA]</scope>
    <source>
        <strain evidence="14 15">JCM 14560</strain>
    </source>
</reference>
<comment type="PTM">
    <text evidence="12">The Fe-S cluster can be nitrosylated by nitric oxide (NO).</text>
</comment>
<comment type="caution">
    <text evidence="14">The sequence shown here is derived from an EMBL/GenBank/DDBJ whole genome shotgun (WGS) entry which is preliminary data.</text>
</comment>
<evidence type="ECO:0000256" key="6">
    <source>
        <dbReference type="ARBA" id="ARBA00023004"/>
    </source>
</evidence>
<comment type="similarity">
    <text evidence="2 12">Belongs to the WhiB family.</text>
</comment>
<evidence type="ECO:0000313" key="15">
    <source>
        <dbReference type="Proteomes" id="UP001422759"/>
    </source>
</evidence>
<proteinExistence type="inferred from homology"/>
<evidence type="ECO:0000256" key="9">
    <source>
        <dbReference type="ARBA" id="ARBA00023125"/>
    </source>
</evidence>
<dbReference type="PANTHER" id="PTHR38839:SF5">
    <property type="entry name" value="TRANSCRIPTIONAL REGULATOR WHID"/>
    <property type="match status" value="1"/>
</dbReference>
<keyword evidence="3 12" id="KW-0004">4Fe-4S</keyword>
<dbReference type="PROSITE" id="PS51674">
    <property type="entry name" value="4FE4S_WBL"/>
    <property type="match status" value="1"/>
</dbReference>
<dbReference type="PANTHER" id="PTHR38839">
    <property type="entry name" value="TRANSCRIPTIONAL REGULATOR WHID-RELATED"/>
    <property type="match status" value="1"/>
</dbReference>
<keyword evidence="9 12" id="KW-0238">DNA-binding</keyword>
<dbReference type="Pfam" id="PF02467">
    <property type="entry name" value="Whib"/>
    <property type="match status" value="1"/>
</dbReference>
<dbReference type="RefSeq" id="WP_344468615.1">
    <property type="nucleotide sequence ID" value="NZ_BAAANT010000044.1"/>
</dbReference>
<comment type="PTM">
    <text evidence="12">Upon Fe-S cluster removal intramolecular disulfide bonds are formed.</text>
</comment>
<evidence type="ECO:0000259" key="13">
    <source>
        <dbReference type="PROSITE" id="PS51674"/>
    </source>
</evidence>
<comment type="function">
    <text evidence="12">Acts as a transcriptional regulator. Probably redox-responsive. The apo- but not holo-form probably binds DNA.</text>
</comment>
<evidence type="ECO:0000256" key="3">
    <source>
        <dbReference type="ARBA" id="ARBA00022485"/>
    </source>
</evidence>
<feature type="binding site" evidence="12">
    <location>
        <position position="56"/>
    </location>
    <ligand>
        <name>[4Fe-4S] cluster</name>
        <dbReference type="ChEBI" id="CHEBI:49883"/>
    </ligand>
</feature>
<keyword evidence="10 12" id="KW-1015">Disulfide bond</keyword>
<evidence type="ECO:0000256" key="4">
    <source>
        <dbReference type="ARBA" id="ARBA00022490"/>
    </source>
</evidence>
<dbReference type="InterPro" id="IPR003482">
    <property type="entry name" value="Whib"/>
</dbReference>
<organism evidence="14 15">
    <name type="scientific">Kitasatospora kazusensis</name>
    <dbReference type="NCBI Taxonomy" id="407974"/>
    <lineage>
        <taxon>Bacteria</taxon>
        <taxon>Bacillati</taxon>
        <taxon>Actinomycetota</taxon>
        <taxon>Actinomycetes</taxon>
        <taxon>Kitasatosporales</taxon>
        <taxon>Streptomycetaceae</taxon>
        <taxon>Kitasatospora</taxon>
    </lineage>
</organism>
<keyword evidence="15" id="KW-1185">Reference proteome</keyword>
<feature type="binding site" evidence="12">
    <location>
        <position position="23"/>
    </location>
    <ligand>
        <name>[4Fe-4S] cluster</name>
        <dbReference type="ChEBI" id="CHEBI:49883"/>
    </ligand>
</feature>
<gene>
    <name evidence="12" type="primary">whiB</name>
    <name evidence="14" type="ORF">GCM10009760_54350</name>
</gene>
<keyword evidence="8 12" id="KW-0805">Transcription regulation</keyword>
<dbReference type="Proteomes" id="UP001422759">
    <property type="component" value="Unassembled WGS sequence"/>
</dbReference>
<comment type="cofactor">
    <cofactor evidence="12">
        <name>[4Fe-4S] cluster</name>
        <dbReference type="ChEBI" id="CHEBI:49883"/>
    </cofactor>
    <text evidence="12">Binds 1 [4Fe-4S] cluster per subunit. Following nitrosylation of the [4Fe-4S] cluster binds 1 [4Fe-8(NO)] cluster per subunit.</text>
</comment>
<sequence length="104" mass="11704">MTNISRLPGAVADRWDWQSRGSCGRADTALFFHPAGERDTEHQEREEAAKAVCAPCPVRIECRRHALQTREPFGVWGGLTEDERHRLVRARSRRPAPARGSLTA</sequence>
<keyword evidence="11 12" id="KW-0804">Transcription</keyword>
<dbReference type="HAMAP" id="MF_01479">
    <property type="entry name" value="WhiB"/>
    <property type="match status" value="1"/>
</dbReference>
<comment type="subcellular location">
    <subcellularLocation>
        <location evidence="1 12">Cytoplasm</location>
    </subcellularLocation>
</comment>
<feature type="binding site" evidence="12">
    <location>
        <position position="62"/>
    </location>
    <ligand>
        <name>[4Fe-4S] cluster</name>
        <dbReference type="ChEBI" id="CHEBI:49883"/>
    </ligand>
</feature>
<evidence type="ECO:0000256" key="5">
    <source>
        <dbReference type="ARBA" id="ARBA00022723"/>
    </source>
</evidence>
<dbReference type="EMBL" id="BAAANT010000044">
    <property type="protein sequence ID" value="GAA2154948.1"/>
    <property type="molecule type" value="Genomic_DNA"/>
</dbReference>
<keyword evidence="4 12" id="KW-0963">Cytoplasm</keyword>
<keyword evidence="5 12" id="KW-0479">Metal-binding</keyword>
<keyword evidence="7 12" id="KW-0411">Iron-sulfur</keyword>
<evidence type="ECO:0000256" key="12">
    <source>
        <dbReference type="HAMAP-Rule" id="MF_01479"/>
    </source>
</evidence>
<accession>A0ABN3A6G5</accession>
<evidence type="ECO:0000256" key="10">
    <source>
        <dbReference type="ARBA" id="ARBA00023157"/>
    </source>
</evidence>
<feature type="domain" description="4Fe-4S Wbl-type" evidence="13">
    <location>
        <begin position="22"/>
        <end position="86"/>
    </location>
</feature>
<evidence type="ECO:0000256" key="1">
    <source>
        <dbReference type="ARBA" id="ARBA00004496"/>
    </source>
</evidence>
<evidence type="ECO:0000256" key="7">
    <source>
        <dbReference type="ARBA" id="ARBA00023014"/>
    </source>
</evidence>
<evidence type="ECO:0000256" key="11">
    <source>
        <dbReference type="ARBA" id="ARBA00023163"/>
    </source>
</evidence>
<name>A0ABN3A6G5_9ACTN</name>
<evidence type="ECO:0000256" key="2">
    <source>
        <dbReference type="ARBA" id="ARBA00006597"/>
    </source>
</evidence>
<dbReference type="InterPro" id="IPR034768">
    <property type="entry name" value="4FE4S_WBL"/>
</dbReference>
<protein>
    <recommendedName>
        <fullName evidence="12">Transcriptional regulator WhiB</fullName>
    </recommendedName>
</protein>